<dbReference type="HOGENOM" id="CLU_1146821_0_0_10"/>
<evidence type="ECO:0000313" key="2">
    <source>
        <dbReference type="EMBL" id="ADX66880.1"/>
    </source>
</evidence>
<dbReference type="Proteomes" id="UP000008641">
    <property type="component" value="Chromosome"/>
</dbReference>
<proteinExistence type="predicted"/>
<accession>F0NXA6</accession>
<evidence type="ECO:0000313" key="3">
    <source>
        <dbReference type="Proteomes" id="UP000008641"/>
    </source>
</evidence>
<evidence type="ECO:0008006" key="4">
    <source>
        <dbReference type="Google" id="ProtNLM"/>
    </source>
</evidence>
<dbReference type="EMBL" id="CP002455">
    <property type="protein sequence ID" value="ADX66880.1"/>
    <property type="molecule type" value="Genomic_DNA"/>
</dbReference>
<dbReference type="AlphaFoldDB" id="F0NXA6"/>
<dbReference type="OrthoDB" id="1440774at2"/>
<reference evidence="3" key="2">
    <citation type="journal article" date="2011" name="Stand. Genomic Sci.">
        <title>Complete genome sequence of Weeksella virosa type strain (9751T).</title>
        <authorList>
            <person name="Lang E."/>
            <person name="Teshima H."/>
            <person name="Lucas S."/>
            <person name="Lapidus A."/>
            <person name="Hammon N."/>
            <person name="Deshpande S."/>
            <person name="Nolan M."/>
            <person name="Cheng J."/>
            <person name="Pitluck S."/>
            <person name="Liolios K."/>
            <person name="Pagani I."/>
            <person name="Mikhailova N."/>
            <person name="Ivanova N."/>
            <person name="Mavromatis K."/>
            <person name="Pati A."/>
            <person name="Tapia R."/>
            <person name="Han C."/>
            <person name="Goodwin L."/>
            <person name="Chen A."/>
            <person name="Palaniappan K."/>
            <person name="Land M."/>
            <person name="Hauser L."/>
            <person name="Chang Y."/>
            <person name="Jeffries C."/>
            <person name="Brambilla E."/>
            <person name="Kopitz M."/>
            <person name="Rohde M."/>
            <person name="Goker M."/>
            <person name="Tindall B."/>
            <person name="Detter J."/>
            <person name="Woyke T."/>
            <person name="Bristow J."/>
            <person name="Eisen J."/>
            <person name="Markowitz V."/>
            <person name="Hugenholtz P."/>
            <person name="Klenk H."/>
            <person name="Kyrpides N."/>
        </authorList>
    </citation>
    <scope>NUCLEOTIDE SEQUENCE [LARGE SCALE GENOMIC DNA]</scope>
    <source>
        <strain evidence="3">ATCC 43766 / DSM 16922 / JCM 21250 / NBRC 16016 / NCTC 11634 / CL345/78</strain>
    </source>
</reference>
<keyword evidence="3" id="KW-1185">Reference proteome</keyword>
<dbReference type="RefSeq" id="WP_013597272.1">
    <property type="nucleotide sequence ID" value="NC_015144.1"/>
</dbReference>
<feature type="chain" id="PRO_5003256255" description="GLPGLI family protein" evidence="1">
    <location>
        <begin position="20"/>
        <end position="242"/>
    </location>
</feature>
<dbReference type="KEGG" id="wvi:Weevi_0156"/>
<evidence type="ECO:0000256" key="1">
    <source>
        <dbReference type="SAM" id="SignalP"/>
    </source>
</evidence>
<dbReference type="NCBIfam" id="TIGR01200">
    <property type="entry name" value="GLPGLI"/>
    <property type="match status" value="1"/>
</dbReference>
<dbReference type="STRING" id="865938.Weevi_0156"/>
<protein>
    <recommendedName>
        <fullName evidence="4">GLPGLI family protein</fullName>
    </recommendedName>
</protein>
<keyword evidence="1" id="KW-0732">Signal</keyword>
<dbReference type="Pfam" id="PF09697">
    <property type="entry name" value="Porph_ging"/>
    <property type="match status" value="1"/>
</dbReference>
<feature type="signal peptide" evidence="1">
    <location>
        <begin position="1"/>
        <end position="19"/>
    </location>
</feature>
<sequence>MKYIILIMTFILPSSLTFSQVGENLDNDKFSALYLVTSTHIDEKGKEYHSIPAEFELLYDSKMSQFEYIPKINNRQEEGDFFTMASSGIIFVNLEQNKMYERKSSLGKNYFIEDSIPKFNWKLISDDEKKFKTYILKKAIYENLEDNIIVTAYYSEEMTCPFGPSLYGGLPGLIFEIQIEKKYGNNLKDITYYNLVEIKNTNKEFKKINFTKSITYEEYQKLYKKALKNMMEMNNGGVDTSD</sequence>
<dbReference type="InterPro" id="IPR005901">
    <property type="entry name" value="GLPGLI"/>
</dbReference>
<gene>
    <name evidence="2" type="ordered locus">Weevi_0156</name>
</gene>
<name>F0NXA6_WEEVC</name>
<organism evidence="2 3">
    <name type="scientific">Weeksella virosa (strain ATCC 43766 / DSM 16922 / JCM 21250 / CCUG 30538 / CDC 9751 / IAM 14551 / NBRC 16016 / NCTC 11634 / CL345/78)</name>
    <dbReference type="NCBI Taxonomy" id="865938"/>
    <lineage>
        <taxon>Bacteria</taxon>
        <taxon>Pseudomonadati</taxon>
        <taxon>Bacteroidota</taxon>
        <taxon>Flavobacteriia</taxon>
        <taxon>Flavobacteriales</taxon>
        <taxon>Weeksellaceae</taxon>
        <taxon>Weeksella</taxon>
    </lineage>
</organism>
<reference evidence="2 3" key="1">
    <citation type="journal article" date="2011" name="Stand. Genomic Sci.">
        <title>Complete genome sequence of Weeksella virosa type strain (9751).</title>
        <authorList>
            <person name="Lang E."/>
            <person name="Teshima H."/>
            <person name="Lucas S."/>
            <person name="Lapidus A."/>
            <person name="Hammon N."/>
            <person name="Deshpande S."/>
            <person name="Nolan M."/>
            <person name="Cheng J.F."/>
            <person name="Pitluck S."/>
            <person name="Liolios K."/>
            <person name="Pagani I."/>
            <person name="Mikhailova N."/>
            <person name="Ivanova N."/>
            <person name="Mavromatis K."/>
            <person name="Pati A."/>
            <person name="Tapia R."/>
            <person name="Han C."/>
            <person name="Goodwin L."/>
            <person name="Chen A."/>
            <person name="Palaniappan K."/>
            <person name="Land M."/>
            <person name="Hauser L."/>
            <person name="Chang Y.J."/>
            <person name="Jeffries C.D."/>
            <person name="Brambilla E.M."/>
            <person name="Kopitz M."/>
            <person name="Rohde M."/>
            <person name="Goker M."/>
            <person name="Tindall B.J."/>
            <person name="Detter J.C."/>
            <person name="Woyke T."/>
            <person name="Bristow J."/>
            <person name="Eisen J.A."/>
            <person name="Markowitz V."/>
            <person name="Hugenholtz P."/>
            <person name="Klenk H.P."/>
            <person name="Kyrpides N.C."/>
        </authorList>
    </citation>
    <scope>NUCLEOTIDE SEQUENCE [LARGE SCALE GENOMIC DNA]</scope>
    <source>
        <strain evidence="3">ATCC 43766 / DSM 16922 / JCM 21250 / NBRC 16016 / NCTC 11634 / CL345/78</strain>
    </source>
</reference>